<evidence type="ECO:0000313" key="5">
    <source>
        <dbReference type="Proteomes" id="UP000622638"/>
    </source>
</evidence>
<sequence length="179" mass="19743">MKRILTMAAILGSSALLAGCGDSDVQEVRQWMKQVDATTRPAVKPLAEPKTFVPFAYASLDQPDPFNPNKLMTELAKARAGGGIQPDMDRRREFLEGFPLDTMKMVGTLQKGGVSYGLLQIDRTVYQVRKGQHLGQNFGLITAVTDDAVSIRELVQDAAGDWVERMSKLELQDSKESNQ</sequence>
<protein>
    <submittedName>
        <fullName evidence="3">Pilus assembly protein PilP</fullName>
    </submittedName>
</protein>
<evidence type="ECO:0000313" key="3">
    <source>
        <dbReference type="EMBL" id="MTV51634.1"/>
    </source>
</evidence>
<keyword evidence="1" id="KW-0732">Signal</keyword>
<reference evidence="3 4" key="3">
    <citation type="submission" date="2019-11" db="EMBL/GenBank/DDBJ databases">
        <title>Type strains purchased from KCTC, JCM and DSMZ.</title>
        <authorList>
            <person name="Lu H."/>
        </authorList>
    </citation>
    <scope>NUCLEOTIDE SEQUENCE [LARGE SCALE GENOMIC DNA]</scope>
    <source>
        <strain evidence="3 4">KCTC 52429</strain>
    </source>
</reference>
<feature type="signal peptide" evidence="1">
    <location>
        <begin position="1"/>
        <end position="18"/>
    </location>
</feature>
<accession>A0A6I3SRC2</accession>
<keyword evidence="5" id="KW-1185">Reference proteome</keyword>
<evidence type="ECO:0000256" key="1">
    <source>
        <dbReference type="SAM" id="SignalP"/>
    </source>
</evidence>
<evidence type="ECO:0000313" key="4">
    <source>
        <dbReference type="Proteomes" id="UP000430634"/>
    </source>
</evidence>
<reference evidence="5" key="2">
    <citation type="journal article" date="2019" name="Int. J. Syst. Evol. Microbiol.">
        <title>The Global Catalogue of Microorganisms (GCM) 10K type strain sequencing project: providing services to taxonomists for standard genome sequencing and annotation.</title>
        <authorList>
            <consortium name="The Broad Institute Genomics Platform"/>
            <consortium name="The Broad Institute Genome Sequencing Center for Infectious Disease"/>
            <person name="Wu L."/>
            <person name="Ma J."/>
        </authorList>
    </citation>
    <scope>NUCLEOTIDE SEQUENCE [LARGE SCALE GENOMIC DNA]</scope>
    <source>
        <strain evidence="5">CGMCC 1.15931</strain>
    </source>
</reference>
<dbReference type="PIRSF" id="PIRSF016481">
    <property type="entry name" value="Pilus_assembly_PilP"/>
    <property type="match status" value="1"/>
</dbReference>
<evidence type="ECO:0000313" key="2">
    <source>
        <dbReference type="EMBL" id="GGC04777.1"/>
    </source>
</evidence>
<name>A0A6I3SRC2_9BURK</name>
<gene>
    <name evidence="2" type="primary">pilP</name>
    <name evidence="2" type="ORF">GCM10011572_28280</name>
    <name evidence="3" type="ORF">GM672_02685</name>
</gene>
<dbReference type="InterPro" id="IPR007446">
    <property type="entry name" value="PilP"/>
</dbReference>
<dbReference type="Pfam" id="PF04351">
    <property type="entry name" value="PilP"/>
    <property type="match status" value="1"/>
</dbReference>
<dbReference type="OrthoDB" id="5296580at2"/>
<feature type="chain" id="PRO_5026230987" evidence="1">
    <location>
        <begin position="19"/>
        <end position="179"/>
    </location>
</feature>
<organism evidence="3 4">
    <name type="scientific">Pseudoduganella buxea</name>
    <dbReference type="NCBI Taxonomy" id="1949069"/>
    <lineage>
        <taxon>Bacteria</taxon>
        <taxon>Pseudomonadati</taxon>
        <taxon>Pseudomonadota</taxon>
        <taxon>Betaproteobacteria</taxon>
        <taxon>Burkholderiales</taxon>
        <taxon>Oxalobacteraceae</taxon>
        <taxon>Telluria group</taxon>
        <taxon>Pseudoduganella</taxon>
    </lineage>
</organism>
<dbReference type="Gene3D" id="2.30.30.830">
    <property type="match status" value="1"/>
</dbReference>
<reference evidence="2" key="4">
    <citation type="submission" date="2024-05" db="EMBL/GenBank/DDBJ databases">
        <authorList>
            <person name="Sun Q."/>
            <person name="Zhou Y."/>
        </authorList>
    </citation>
    <scope>NUCLEOTIDE SEQUENCE</scope>
    <source>
        <strain evidence="2">CGMCC 1.15931</strain>
    </source>
</reference>
<reference evidence="2" key="1">
    <citation type="journal article" date="2014" name="Int. J. Syst. Evol. Microbiol.">
        <title>Complete genome of a new Firmicutes species belonging to the dominant human colonic microbiota ('Ruminococcus bicirculans') reveals two chromosomes and a selective capacity to utilize plant glucans.</title>
        <authorList>
            <consortium name="NISC Comparative Sequencing Program"/>
            <person name="Wegmann U."/>
            <person name="Louis P."/>
            <person name="Goesmann A."/>
            <person name="Henrissat B."/>
            <person name="Duncan S.H."/>
            <person name="Flint H.J."/>
        </authorList>
    </citation>
    <scope>NUCLEOTIDE SEQUENCE</scope>
    <source>
        <strain evidence="2">CGMCC 1.15931</strain>
    </source>
</reference>
<dbReference type="PROSITE" id="PS51257">
    <property type="entry name" value="PROKAR_LIPOPROTEIN"/>
    <property type="match status" value="1"/>
</dbReference>
<dbReference type="AlphaFoldDB" id="A0A6I3SRC2"/>
<dbReference type="Proteomes" id="UP000430634">
    <property type="component" value="Unassembled WGS sequence"/>
</dbReference>
<proteinExistence type="predicted"/>
<dbReference type="EMBL" id="BMKG01000011">
    <property type="protein sequence ID" value="GGC04777.1"/>
    <property type="molecule type" value="Genomic_DNA"/>
</dbReference>
<dbReference type="EMBL" id="WNKZ01000004">
    <property type="protein sequence ID" value="MTV51634.1"/>
    <property type="molecule type" value="Genomic_DNA"/>
</dbReference>
<comment type="caution">
    <text evidence="3">The sequence shown here is derived from an EMBL/GenBank/DDBJ whole genome shotgun (WGS) entry which is preliminary data.</text>
</comment>
<dbReference type="Proteomes" id="UP000622638">
    <property type="component" value="Unassembled WGS sequence"/>
</dbReference>
<dbReference type="RefSeq" id="WP_155468978.1">
    <property type="nucleotide sequence ID" value="NZ_BMKG01000011.1"/>
</dbReference>